<dbReference type="GO" id="GO:0008168">
    <property type="term" value="F:methyltransferase activity"/>
    <property type="evidence" value="ECO:0007669"/>
    <property type="project" value="UniProtKB-KW"/>
</dbReference>
<keyword evidence="5" id="KW-0808">Transferase</keyword>
<dbReference type="InterPro" id="IPR047048">
    <property type="entry name" value="TlyA"/>
</dbReference>
<dbReference type="PANTHER" id="PTHR32319:SF0">
    <property type="entry name" value="BACTERIAL HEMOLYSIN-LIKE PROTEIN"/>
    <property type="match status" value="1"/>
</dbReference>
<reference evidence="5" key="1">
    <citation type="submission" date="2020-08" db="EMBL/GenBank/DDBJ databases">
        <title>Genomic insights into the carbon and energy metabolism of the first obligate autotrophic acetogenic bacterium Aceticella autotrophica gen. nov., sp. nov.</title>
        <authorList>
            <person name="Toshchakov S.V."/>
            <person name="Elcheninov A.G."/>
            <person name="Kublanov I.V."/>
            <person name="Frolov E.N."/>
            <person name="Lebedinsky A.V."/>
        </authorList>
    </citation>
    <scope>NUCLEOTIDE SEQUENCE</scope>
    <source>
        <strain evidence="5">3443-3Ac</strain>
    </source>
</reference>
<organism evidence="5 6">
    <name type="scientific">Aceticella autotrophica</name>
    <dbReference type="NCBI Taxonomy" id="2755338"/>
    <lineage>
        <taxon>Bacteria</taxon>
        <taxon>Bacillati</taxon>
        <taxon>Bacillota</taxon>
        <taxon>Clostridia</taxon>
        <taxon>Thermoanaerobacterales</taxon>
        <taxon>Thermoanaerobacteraceae</taxon>
        <taxon>Aceticella</taxon>
    </lineage>
</organism>
<dbReference type="Gene3D" id="3.40.50.150">
    <property type="entry name" value="Vaccinia Virus protein VP39"/>
    <property type="match status" value="1"/>
</dbReference>
<dbReference type="InterPro" id="IPR002877">
    <property type="entry name" value="RNA_MeTrfase_FtsJ_dom"/>
</dbReference>
<dbReference type="SUPFAM" id="SSF53335">
    <property type="entry name" value="S-adenosyl-L-methionine-dependent methyltransferases"/>
    <property type="match status" value="1"/>
</dbReference>
<dbReference type="GO" id="GO:0032259">
    <property type="term" value="P:methylation"/>
    <property type="evidence" value="ECO:0007669"/>
    <property type="project" value="UniProtKB-KW"/>
</dbReference>
<feature type="domain" description="RNA-binding S4" evidence="4">
    <location>
        <begin position="5"/>
        <end position="70"/>
    </location>
</feature>
<dbReference type="GO" id="GO:0003723">
    <property type="term" value="F:RNA binding"/>
    <property type="evidence" value="ECO:0007669"/>
    <property type="project" value="UniProtKB-KW"/>
</dbReference>
<dbReference type="InterPro" id="IPR002942">
    <property type="entry name" value="S4_RNA-bd"/>
</dbReference>
<dbReference type="AlphaFoldDB" id="A0A974Y446"/>
<accession>A0A974Y446</accession>
<dbReference type="KEGG" id="aaut:ACETAC_06155"/>
<dbReference type="PIRSF" id="PIRSF005578">
    <property type="entry name" value="TlyA"/>
    <property type="match status" value="1"/>
</dbReference>
<dbReference type="RefSeq" id="WP_284679176.1">
    <property type="nucleotide sequence ID" value="NZ_CP060096.1"/>
</dbReference>
<keyword evidence="1 3" id="KW-0694">RNA-binding</keyword>
<evidence type="ECO:0000313" key="5">
    <source>
        <dbReference type="EMBL" id="QSZ26502.1"/>
    </source>
</evidence>
<comment type="similarity">
    <text evidence="2">Belongs to the TlyA family.</text>
</comment>
<dbReference type="InterPro" id="IPR004538">
    <property type="entry name" value="Hemolysin_A/TlyA"/>
</dbReference>
<dbReference type="PROSITE" id="PS50889">
    <property type="entry name" value="S4"/>
    <property type="match status" value="1"/>
</dbReference>
<dbReference type="SUPFAM" id="SSF55174">
    <property type="entry name" value="Alpha-L RNA-binding motif"/>
    <property type="match status" value="1"/>
</dbReference>
<dbReference type="EMBL" id="CP060096">
    <property type="protein sequence ID" value="QSZ26502.1"/>
    <property type="molecule type" value="Genomic_DNA"/>
</dbReference>
<keyword evidence="5" id="KW-0489">Methyltransferase</keyword>
<sequence length="264" mass="29312">MKGKERIDVLLVNRGFFPSREKAKSSIMAGEVFADGIRIDKAGSMVNIDTEIKIEGKLLPYVSRGGLKLEKALKYFGINPFNKIALDVGASTGGFTDCLLKNGALKVYSVDVGYGQLDWKLRNDPRVINMERTNIRYLETLSEMVDIITIDVSFISLGIVIPSVDKFLKKNGELIALIKPQFEAGREKVGKKGVVKDKIVHIDVLEKVSKICKSLSYDIIGITYSPIKGPEGNIEYLIYAVKRPPDNKNINIPNVVETAHKNLN</sequence>
<evidence type="ECO:0000256" key="2">
    <source>
        <dbReference type="ARBA" id="ARBA00029460"/>
    </source>
</evidence>
<dbReference type="SMART" id="SM00363">
    <property type="entry name" value="S4"/>
    <property type="match status" value="1"/>
</dbReference>
<dbReference type="PANTHER" id="PTHR32319">
    <property type="entry name" value="BACTERIAL HEMOLYSIN-LIKE PROTEIN"/>
    <property type="match status" value="1"/>
</dbReference>
<gene>
    <name evidence="5" type="ORF">ACETAC_06155</name>
</gene>
<dbReference type="Pfam" id="PF01479">
    <property type="entry name" value="S4"/>
    <property type="match status" value="1"/>
</dbReference>
<evidence type="ECO:0000259" key="4">
    <source>
        <dbReference type="SMART" id="SM00363"/>
    </source>
</evidence>
<dbReference type="CDD" id="cd00165">
    <property type="entry name" value="S4"/>
    <property type="match status" value="1"/>
</dbReference>
<dbReference type="NCBIfam" id="TIGR00478">
    <property type="entry name" value="tly"/>
    <property type="match status" value="1"/>
</dbReference>
<evidence type="ECO:0000256" key="1">
    <source>
        <dbReference type="ARBA" id="ARBA00022884"/>
    </source>
</evidence>
<dbReference type="InterPro" id="IPR029063">
    <property type="entry name" value="SAM-dependent_MTases_sf"/>
</dbReference>
<evidence type="ECO:0000313" key="6">
    <source>
        <dbReference type="Proteomes" id="UP000671913"/>
    </source>
</evidence>
<dbReference type="InterPro" id="IPR036986">
    <property type="entry name" value="S4_RNA-bd_sf"/>
</dbReference>
<dbReference type="Gene3D" id="3.10.290.10">
    <property type="entry name" value="RNA-binding S4 domain"/>
    <property type="match status" value="1"/>
</dbReference>
<dbReference type="Proteomes" id="UP000671913">
    <property type="component" value="Chromosome"/>
</dbReference>
<proteinExistence type="inferred from homology"/>
<name>A0A974Y446_9THEO</name>
<evidence type="ECO:0000256" key="3">
    <source>
        <dbReference type="PROSITE-ProRule" id="PRU00182"/>
    </source>
</evidence>
<dbReference type="Pfam" id="PF01728">
    <property type="entry name" value="FtsJ"/>
    <property type="match status" value="1"/>
</dbReference>
<protein>
    <submittedName>
        <fullName evidence="5">TlyA family RNA methyltransferase</fullName>
    </submittedName>
</protein>
<keyword evidence="6" id="KW-1185">Reference proteome</keyword>